<sequence>MKKVLVLMISFLLLTSCFQKNENSEVFPSKDLHIIASASPGGGWDRTARSIKRVLSEAGITKQSITVENKPGGGGEVGWRYLQNQNSNAISVNSSLLLTNHLLGQSQLTYEDFTPLAILATEWISVTVNKESKIQTTSDLISQLKRDPKSLKVGIAPGLGNGDQLSFVQILKKAGVDPADIDFVVYDSGGEIVNALLEGKIDVITTAVSEVEEHHQEGNLQILAVSSEKRIEGLEDVPTWTEEGIEIVFPHWRGIMGPPDMKDEEVSYWNDVIEEMVKTEEWKEILKNNEWNNFYKNSDQAKEFLKEQNKLYYELLNDSGLL</sequence>
<dbReference type="Proteomes" id="UP000626844">
    <property type="component" value="Unassembled WGS sequence"/>
</dbReference>
<protein>
    <submittedName>
        <fullName evidence="3">Tripartite tricarboxylate transporter substrate binding protein</fullName>
    </submittedName>
</protein>
<keyword evidence="4" id="KW-1185">Reference proteome</keyword>
<name>A0A926S0Z9_9BACI</name>
<comment type="caution">
    <text evidence="3">The sequence shown here is derived from an EMBL/GenBank/DDBJ whole genome shotgun (WGS) entry which is preliminary data.</text>
</comment>
<evidence type="ECO:0000256" key="1">
    <source>
        <dbReference type="ARBA" id="ARBA00006987"/>
    </source>
</evidence>
<dbReference type="EMBL" id="JACXAI010000010">
    <property type="protein sequence ID" value="MBD1380524.1"/>
    <property type="molecule type" value="Genomic_DNA"/>
</dbReference>
<dbReference type="InterPro" id="IPR042100">
    <property type="entry name" value="Bug_dom1"/>
</dbReference>
<dbReference type="SUPFAM" id="SSF53850">
    <property type="entry name" value="Periplasmic binding protein-like II"/>
    <property type="match status" value="1"/>
</dbReference>
<feature type="signal peptide" evidence="2">
    <location>
        <begin position="1"/>
        <end position="19"/>
    </location>
</feature>
<evidence type="ECO:0000313" key="4">
    <source>
        <dbReference type="Proteomes" id="UP000626844"/>
    </source>
</evidence>
<comment type="similarity">
    <text evidence="1">Belongs to the UPF0065 (bug) family.</text>
</comment>
<gene>
    <name evidence="3" type="ORF">IC621_09810</name>
</gene>
<dbReference type="PANTHER" id="PTHR42928:SF3">
    <property type="entry name" value="UPF0065 PROTEIN YFLP"/>
    <property type="match status" value="1"/>
</dbReference>
<dbReference type="PROSITE" id="PS51257">
    <property type="entry name" value="PROKAR_LIPOPROTEIN"/>
    <property type="match status" value="1"/>
</dbReference>
<keyword evidence="2" id="KW-0732">Signal</keyword>
<dbReference type="PANTHER" id="PTHR42928">
    <property type="entry name" value="TRICARBOXYLATE-BINDING PROTEIN"/>
    <property type="match status" value="1"/>
</dbReference>
<dbReference type="PIRSF" id="PIRSF017082">
    <property type="entry name" value="YflP"/>
    <property type="match status" value="1"/>
</dbReference>
<dbReference type="InterPro" id="IPR005064">
    <property type="entry name" value="BUG"/>
</dbReference>
<dbReference type="AlphaFoldDB" id="A0A926S0Z9"/>
<accession>A0A926S0Z9</accession>
<dbReference type="Gene3D" id="3.40.190.150">
    <property type="entry name" value="Bordetella uptake gene, domain 1"/>
    <property type="match status" value="1"/>
</dbReference>
<reference evidence="3" key="1">
    <citation type="submission" date="2020-09" db="EMBL/GenBank/DDBJ databases">
        <title>A novel bacterium of genus Bacillus, isolated from South China Sea.</title>
        <authorList>
            <person name="Huang H."/>
            <person name="Mo K."/>
            <person name="Hu Y."/>
        </authorList>
    </citation>
    <scope>NUCLEOTIDE SEQUENCE</scope>
    <source>
        <strain evidence="3">IB182487</strain>
    </source>
</reference>
<evidence type="ECO:0000256" key="2">
    <source>
        <dbReference type="SAM" id="SignalP"/>
    </source>
</evidence>
<dbReference type="Pfam" id="PF03401">
    <property type="entry name" value="TctC"/>
    <property type="match status" value="1"/>
</dbReference>
<proteinExistence type="inferred from homology"/>
<dbReference type="Gene3D" id="3.40.190.10">
    <property type="entry name" value="Periplasmic binding protein-like II"/>
    <property type="match status" value="1"/>
</dbReference>
<organism evidence="3 4">
    <name type="scientific">Metabacillus arenae</name>
    <dbReference type="NCBI Taxonomy" id="2771434"/>
    <lineage>
        <taxon>Bacteria</taxon>
        <taxon>Bacillati</taxon>
        <taxon>Bacillota</taxon>
        <taxon>Bacilli</taxon>
        <taxon>Bacillales</taxon>
        <taxon>Bacillaceae</taxon>
        <taxon>Metabacillus</taxon>
    </lineage>
</organism>
<dbReference type="CDD" id="cd07012">
    <property type="entry name" value="PBP2_Bug_TTT"/>
    <property type="match status" value="1"/>
</dbReference>
<evidence type="ECO:0000313" key="3">
    <source>
        <dbReference type="EMBL" id="MBD1380524.1"/>
    </source>
</evidence>
<dbReference type="RefSeq" id="WP_191158118.1">
    <property type="nucleotide sequence ID" value="NZ_JACXAI010000010.1"/>
</dbReference>
<feature type="chain" id="PRO_5038932535" evidence="2">
    <location>
        <begin position="20"/>
        <end position="322"/>
    </location>
</feature>